<dbReference type="InterPro" id="IPR023213">
    <property type="entry name" value="CAT-like_dom_sf"/>
</dbReference>
<feature type="region of interest" description="Disordered" evidence="1">
    <location>
        <begin position="423"/>
        <end position="455"/>
    </location>
</feature>
<evidence type="ECO:0000313" key="3">
    <source>
        <dbReference type="EMBL" id="MDT0386037.1"/>
    </source>
</evidence>
<evidence type="ECO:0000259" key="2">
    <source>
        <dbReference type="Pfam" id="PF03007"/>
    </source>
</evidence>
<evidence type="ECO:0000256" key="1">
    <source>
        <dbReference type="SAM" id="MobiDB-lite"/>
    </source>
</evidence>
<comment type="caution">
    <text evidence="3">The sequence shown here is derived from an EMBL/GenBank/DDBJ whole genome shotgun (WGS) entry which is preliminary data.</text>
</comment>
<gene>
    <name evidence="3" type="ORF">RM641_01205</name>
</gene>
<sequence>MTNRNQRLPAGAIPFTTGDKFQYLQRRSAQSASEWNVACALRLQGAVPSAADLHTVMADAAERIPALGYRIGGRGRHRYFEPCPDLDVRDHIEEVRCPRGRAARACLLDAVDRPWPAERTPWSVQIVSGYADGEYLVVYRVAHLLQDGMATAMTAQALLSGQRLPVPVRQPRTRRDWPGLRDVAAGLSYLPEFFKPAAQWVPGRSRPDRNDGWVQHVCTLDRALFDDITRCTKARTAQISLAVLSGALRAWAPEHWEGSGRRRRHGLPVHLTLSLRDLRERHGLGNYVGLIPLTLPCGEPSPAERLQHLMGDADYSRLVRFRRLLMHLHHQRGLIGWTIASIIKACELPRLRVTVVPAESDPAAYGAQEVLGVLPREARATAGVLVTPHRSTVTVQVCTRASISTADRLPDLITASLAELHEAVTKRPPDSAPAAPPAPRDSAADTTAVVDRSAS</sequence>
<dbReference type="Gene3D" id="3.30.559.10">
    <property type="entry name" value="Chloramphenicol acetyltransferase-like domain"/>
    <property type="match status" value="1"/>
</dbReference>
<reference evidence="4" key="1">
    <citation type="submission" date="2023-07" db="EMBL/GenBank/DDBJ databases">
        <title>30 novel species of actinomycetes from the DSMZ collection.</title>
        <authorList>
            <person name="Nouioui I."/>
        </authorList>
    </citation>
    <scope>NUCLEOTIDE SEQUENCE [LARGE SCALE GENOMIC DNA]</scope>
    <source>
        <strain evidence="4">DSM 41921</strain>
    </source>
</reference>
<name>A0ABU2P1M2_9ACTN</name>
<protein>
    <submittedName>
        <fullName evidence="3">Wax ester/triacylglycerol synthase family O-acyltransferase</fullName>
    </submittedName>
</protein>
<feature type="compositionally biased region" description="Pro residues" evidence="1">
    <location>
        <begin position="430"/>
        <end position="439"/>
    </location>
</feature>
<dbReference type="EMBL" id="JAVREU010000001">
    <property type="protein sequence ID" value="MDT0386037.1"/>
    <property type="molecule type" value="Genomic_DNA"/>
</dbReference>
<dbReference type="Proteomes" id="UP001183586">
    <property type="component" value="Unassembled WGS sequence"/>
</dbReference>
<accession>A0ABU2P1M2</accession>
<proteinExistence type="predicted"/>
<feature type="domain" description="O-acyltransferase WSD1-like N-terminal" evidence="2">
    <location>
        <begin position="44"/>
        <end position="173"/>
    </location>
</feature>
<evidence type="ECO:0000313" key="4">
    <source>
        <dbReference type="Proteomes" id="UP001183586"/>
    </source>
</evidence>
<dbReference type="InterPro" id="IPR004255">
    <property type="entry name" value="O-acyltransferase_WSD1_N"/>
</dbReference>
<organism evidence="3 4">
    <name type="scientific">Streptomyces dubilierae</name>
    <dbReference type="NCBI Taxonomy" id="3075533"/>
    <lineage>
        <taxon>Bacteria</taxon>
        <taxon>Bacillati</taxon>
        <taxon>Actinomycetota</taxon>
        <taxon>Actinomycetes</taxon>
        <taxon>Kitasatosporales</taxon>
        <taxon>Streptomycetaceae</taxon>
        <taxon>Streptomyces</taxon>
    </lineage>
</organism>
<dbReference type="RefSeq" id="WP_311678225.1">
    <property type="nucleotide sequence ID" value="NZ_JAVREU010000001.1"/>
</dbReference>
<dbReference type="SUPFAM" id="SSF52777">
    <property type="entry name" value="CoA-dependent acyltransferases"/>
    <property type="match status" value="1"/>
</dbReference>
<dbReference type="Pfam" id="PF03007">
    <property type="entry name" value="WS_DGAT_cat"/>
    <property type="match status" value="1"/>
</dbReference>
<keyword evidence="4" id="KW-1185">Reference proteome</keyword>